<dbReference type="RefSeq" id="WP_260903897.1">
    <property type="nucleotide sequence ID" value="NZ_CP104396.1"/>
</dbReference>
<protein>
    <submittedName>
        <fullName evidence="1">Uncharacterized protein</fullName>
    </submittedName>
</protein>
<dbReference type="EMBL" id="CP104396">
    <property type="protein sequence ID" value="UXC63450.1"/>
    <property type="molecule type" value="Genomic_DNA"/>
</dbReference>
<dbReference type="AlphaFoldDB" id="A0A9Q9J994"/>
<dbReference type="Proteomes" id="UP001058429">
    <property type="component" value="Chromosome"/>
</dbReference>
<gene>
    <name evidence="1" type="ORF">N4562_10560</name>
</gene>
<dbReference type="GeneID" id="75138299"/>
<sequence length="90" mass="10909">MIRFIHDYVKKNYVMGKYSRNYYHASGSGERESIDDFELGRKQAKEDYHAGKYHCRHFYLIKILNFIFKNKASEILKFIKGYEFEINKNN</sequence>
<evidence type="ECO:0000313" key="1">
    <source>
        <dbReference type="EMBL" id="UXC63450.1"/>
    </source>
</evidence>
<accession>A0A9Q9J994</accession>
<proteinExistence type="predicted"/>
<evidence type="ECO:0000313" key="2">
    <source>
        <dbReference type="Proteomes" id="UP001058429"/>
    </source>
</evidence>
<reference evidence="1" key="1">
    <citation type="submission" date="2022-09" db="EMBL/GenBank/DDBJ databases">
        <title>Complete genome of Ligilactobacillus agilis AM_LB6, isolated from chicken feces.</title>
        <authorList>
            <person name="den Bakker H.C."/>
            <person name="Mann A."/>
        </authorList>
    </citation>
    <scope>NUCLEOTIDE SEQUENCE</scope>
    <source>
        <strain evidence="1">AM_LB6</strain>
    </source>
</reference>
<organism evidence="1 2">
    <name type="scientific">Ligilactobacillus agilis</name>
    <dbReference type="NCBI Taxonomy" id="1601"/>
    <lineage>
        <taxon>Bacteria</taxon>
        <taxon>Bacillati</taxon>
        <taxon>Bacillota</taxon>
        <taxon>Bacilli</taxon>
        <taxon>Lactobacillales</taxon>
        <taxon>Lactobacillaceae</taxon>
        <taxon>Ligilactobacillus</taxon>
    </lineage>
</organism>
<name>A0A9Q9J994_9LACO</name>